<dbReference type="GO" id="GO:0017124">
    <property type="term" value="F:SH3 domain binding"/>
    <property type="evidence" value="ECO:0007669"/>
    <property type="project" value="UniProtKB-KW"/>
</dbReference>
<evidence type="ECO:0000256" key="5">
    <source>
        <dbReference type="SAM" id="MobiDB-lite"/>
    </source>
</evidence>
<dbReference type="Pfam" id="PF16457">
    <property type="entry name" value="PH_12"/>
    <property type="match status" value="1"/>
</dbReference>
<proteinExistence type="predicted"/>
<keyword evidence="2" id="KW-0581">Phagocytosis</keyword>
<accession>A0A383V2B7</accession>
<reference evidence="7 8" key="1">
    <citation type="submission" date="2017-11" db="EMBL/GenBank/DDBJ databases">
        <authorList>
            <person name="Kracher B."/>
        </authorList>
    </citation>
    <scope>NUCLEOTIDE SEQUENCE [LARGE SCALE GENOMIC DNA]</scope>
    <source>
        <strain evidence="7 8">RACE1</strain>
    </source>
</reference>
<dbReference type="Gene3D" id="2.30.29.30">
    <property type="entry name" value="Pleckstrin-homology domain (PH domain)/Phosphotyrosine-binding domain (PTB)"/>
    <property type="match status" value="1"/>
</dbReference>
<gene>
    <name evidence="7" type="ORF">BLGHR1_16942</name>
</gene>
<dbReference type="InterPro" id="IPR001849">
    <property type="entry name" value="PH_domain"/>
</dbReference>
<evidence type="ECO:0000256" key="4">
    <source>
        <dbReference type="ARBA" id="ARBA00024863"/>
    </source>
</evidence>
<dbReference type="InterPro" id="IPR024574">
    <property type="entry name" value="ELMO_ARM"/>
</dbReference>
<dbReference type="GO" id="GO:0005886">
    <property type="term" value="C:plasma membrane"/>
    <property type="evidence" value="ECO:0007669"/>
    <property type="project" value="TreeGrafter"/>
</dbReference>
<dbReference type="InterPro" id="IPR006816">
    <property type="entry name" value="ELMO_dom"/>
</dbReference>
<dbReference type="InterPro" id="IPR016024">
    <property type="entry name" value="ARM-type_fold"/>
</dbReference>
<dbReference type="Gene3D" id="1.25.10.10">
    <property type="entry name" value="Leucine-rich Repeat Variant"/>
    <property type="match status" value="1"/>
</dbReference>
<keyword evidence="1" id="KW-0053">Apoptosis</keyword>
<dbReference type="InterPro" id="IPR050868">
    <property type="entry name" value="ELMO_domain-containing"/>
</dbReference>
<dbReference type="PANTHER" id="PTHR12771:SF56">
    <property type="entry name" value="CED-12"/>
    <property type="match status" value="1"/>
</dbReference>
<dbReference type="VEuPathDB" id="FungiDB:BLGHR1_16942"/>
<dbReference type="GO" id="GO:0007015">
    <property type="term" value="P:actin filament organization"/>
    <property type="evidence" value="ECO:0007669"/>
    <property type="project" value="TreeGrafter"/>
</dbReference>
<comment type="function">
    <text evidence="4">Involved in cytoskeletal rearrangements required for phagocytosis of apoptotic cells and cell motility. Acts in association with DOCK1 and CRK. Was initially proposed to be required in complex with DOCK1 to activate Rac Rho small GTPases. May enhance the guanine nucleotide exchange factor (GEF) activity of DOCK1.</text>
</comment>
<dbReference type="InterPro" id="IPR011993">
    <property type="entry name" value="PH-like_dom_sf"/>
</dbReference>
<dbReference type="GO" id="GO:0006915">
    <property type="term" value="P:apoptotic process"/>
    <property type="evidence" value="ECO:0007669"/>
    <property type="project" value="UniProtKB-KW"/>
</dbReference>
<dbReference type="SUPFAM" id="SSF48371">
    <property type="entry name" value="ARM repeat"/>
    <property type="match status" value="1"/>
</dbReference>
<keyword evidence="3" id="KW-0729">SH3-binding</keyword>
<feature type="region of interest" description="Disordered" evidence="5">
    <location>
        <begin position="584"/>
        <end position="607"/>
    </location>
</feature>
<dbReference type="Pfam" id="PF11841">
    <property type="entry name" value="ELMO_ARM"/>
    <property type="match status" value="1"/>
</dbReference>
<evidence type="ECO:0000256" key="3">
    <source>
        <dbReference type="ARBA" id="ARBA00023036"/>
    </source>
</evidence>
<evidence type="ECO:0000256" key="1">
    <source>
        <dbReference type="ARBA" id="ARBA00022703"/>
    </source>
</evidence>
<evidence type="ECO:0000256" key="2">
    <source>
        <dbReference type="ARBA" id="ARBA00022907"/>
    </source>
</evidence>
<evidence type="ECO:0000259" key="6">
    <source>
        <dbReference type="PROSITE" id="PS51335"/>
    </source>
</evidence>
<feature type="domain" description="ELMO" evidence="6">
    <location>
        <begin position="256"/>
        <end position="436"/>
    </location>
</feature>
<protein>
    <recommendedName>
        <fullName evidence="6">ELMO domain-containing protein</fullName>
    </recommendedName>
</protein>
<dbReference type="Proteomes" id="UP000275772">
    <property type="component" value="Unassembled WGS sequence"/>
</dbReference>
<dbReference type="PROSITE" id="PS51335">
    <property type="entry name" value="ELMO"/>
    <property type="match status" value="1"/>
</dbReference>
<dbReference type="EMBL" id="UNSH01000086">
    <property type="protein sequence ID" value="SZF06139.1"/>
    <property type="molecule type" value="Genomic_DNA"/>
</dbReference>
<organism evidence="7 8">
    <name type="scientific">Blumeria hordei</name>
    <name type="common">Barley powdery mildew</name>
    <name type="synonym">Blumeria graminis f. sp. hordei</name>
    <dbReference type="NCBI Taxonomy" id="2867405"/>
    <lineage>
        <taxon>Eukaryota</taxon>
        <taxon>Fungi</taxon>
        <taxon>Dikarya</taxon>
        <taxon>Ascomycota</taxon>
        <taxon>Pezizomycotina</taxon>
        <taxon>Leotiomycetes</taxon>
        <taxon>Erysiphales</taxon>
        <taxon>Erysiphaceae</taxon>
        <taxon>Blumeria</taxon>
    </lineage>
</organism>
<dbReference type="PANTHER" id="PTHR12771">
    <property type="entry name" value="ENGULFMENT AND CELL MOTILITY"/>
    <property type="match status" value="1"/>
</dbReference>
<dbReference type="InterPro" id="IPR011989">
    <property type="entry name" value="ARM-like"/>
</dbReference>
<name>A0A383V2B7_BLUHO</name>
<evidence type="ECO:0000313" key="8">
    <source>
        <dbReference type="Proteomes" id="UP000275772"/>
    </source>
</evidence>
<sequence>MDQAEIPSLLRHLQSNEDASRKLAVFKLQASISDPSIADMFIASDGLKVLRQLIMTTSGNTLAYALTALSRLLEVEMGWEIFESAAAGALIERMVELIVTHPLVNILRGAMSVLAAVVGHSQSSGKANEAFRAFGSHALRPAIRVFPQFYEMVISQLNSADHLLCGNSLMLLNAMIRDAICKDPSIDSKPEQPVEVEVWPKFIDNLKSIGIIEAIYKLMQGSSLQDIAYPLFDFQVLSKLLLKKWRDTEVDLGNSQHEQMLQVIEASSQLEKKVDDDMKTLVEITESDAKKRRWRRLGFQTESPSWEFEQSGLLGLMDLSSYAQKDRDGFQMLLQEQAAKSINERCPIARASLSVTEVLYEFFEIENPDNEDLRSNLPLDDIKNCDSLFQPFILQWSRLHIAALDSFFRLWQQTGAEQDDFGKVVELLRILIDRVVGCATRTKDIQEIEEEMRELDYHKLRDIQMEMLEIAFEEEWGEHLGQIRDELRNEGIQFMKEQRLRVLLQGAWFPHPVASKNYKDHSNSQETKKGWQFVKLSHNRRYLHHADFEDRSSKDPPLDSLVQKIDVETISSVVSNISAGGDNVSNHISSDTIENGKSPETQAPSQTLNTRIMINSHVTSPNDVSKSPSPNNGSEKAILTLAPQNDSLASAWLDGLLMLLNQTPITTETGKLIDLISSFGLKIRLLNVQLNDDFMGPSEGDGVVPSREGLDEDYFYQI</sequence>
<evidence type="ECO:0000313" key="7">
    <source>
        <dbReference type="EMBL" id="SZF06139.1"/>
    </source>
</evidence>
<dbReference type="Pfam" id="PF04727">
    <property type="entry name" value="ELMO_CED12"/>
    <property type="match status" value="1"/>
</dbReference>
<dbReference type="AlphaFoldDB" id="A0A383V2B7"/>